<accession>A0A7W4NLQ3</accession>
<reference evidence="2 3" key="1">
    <citation type="submission" date="2020-04" db="EMBL/GenBank/DDBJ databases">
        <title>Description of novel Gluconacetobacter.</title>
        <authorList>
            <person name="Sombolestani A."/>
        </authorList>
    </citation>
    <scope>NUCLEOTIDE SEQUENCE [LARGE SCALE GENOMIC DNA]</scope>
    <source>
        <strain evidence="2 3">LMG 19747</strain>
    </source>
</reference>
<proteinExistence type="predicted"/>
<evidence type="ECO:0000256" key="1">
    <source>
        <dbReference type="SAM" id="Phobius"/>
    </source>
</evidence>
<evidence type="ECO:0000313" key="2">
    <source>
        <dbReference type="EMBL" id="MBB2160124.1"/>
    </source>
</evidence>
<keyword evidence="1" id="KW-1133">Transmembrane helix</keyword>
<dbReference type="AlphaFoldDB" id="A0A7W4NLQ3"/>
<organism evidence="2 3">
    <name type="scientific">Gluconacetobacter sacchari</name>
    <dbReference type="NCBI Taxonomy" id="92759"/>
    <lineage>
        <taxon>Bacteria</taxon>
        <taxon>Pseudomonadati</taxon>
        <taxon>Pseudomonadota</taxon>
        <taxon>Alphaproteobacteria</taxon>
        <taxon>Acetobacterales</taxon>
        <taxon>Acetobacteraceae</taxon>
        <taxon>Gluconacetobacter</taxon>
    </lineage>
</organism>
<sequence length="75" mass="8643">MNTDDEIAELKEIIRQQGVVISSIVLLLFRIIYNKNGVDFSSSIKEDQMGELLREVTLLTKKTRSVFQENPSERD</sequence>
<keyword evidence="1" id="KW-0472">Membrane</keyword>
<evidence type="ECO:0000313" key="3">
    <source>
        <dbReference type="Proteomes" id="UP000589085"/>
    </source>
</evidence>
<protein>
    <submittedName>
        <fullName evidence="2">Uncharacterized protein</fullName>
    </submittedName>
</protein>
<gene>
    <name evidence="2" type="ORF">HLH48_08040</name>
</gene>
<dbReference type="Proteomes" id="UP000589085">
    <property type="component" value="Unassembled WGS sequence"/>
</dbReference>
<comment type="caution">
    <text evidence="2">The sequence shown here is derived from an EMBL/GenBank/DDBJ whole genome shotgun (WGS) entry which is preliminary data.</text>
</comment>
<feature type="transmembrane region" description="Helical" evidence="1">
    <location>
        <begin position="13"/>
        <end position="33"/>
    </location>
</feature>
<dbReference type="RefSeq" id="WP_182996985.1">
    <property type="nucleotide sequence ID" value="NZ_JABEQJ010000008.1"/>
</dbReference>
<name>A0A7W4NLQ3_9PROT</name>
<dbReference type="EMBL" id="JABEQJ010000008">
    <property type="protein sequence ID" value="MBB2160124.1"/>
    <property type="molecule type" value="Genomic_DNA"/>
</dbReference>
<keyword evidence="1" id="KW-0812">Transmembrane</keyword>